<dbReference type="RefSeq" id="WP_204203325.1">
    <property type="nucleotide sequence ID" value="NZ_JAFELM010000028.1"/>
</dbReference>
<gene>
    <name evidence="1" type="ORF">JR050_09880</name>
</gene>
<evidence type="ECO:0000313" key="1">
    <source>
        <dbReference type="EMBL" id="MBM6617976.1"/>
    </source>
</evidence>
<protein>
    <submittedName>
        <fullName evidence="1">Neutral/alkaline non-lysosomal ceramidase N-terminal domain-containing protein</fullName>
    </submittedName>
</protein>
<keyword evidence="2" id="KW-1185">Reference proteome</keyword>
<dbReference type="EMBL" id="JAFELM010000028">
    <property type="protein sequence ID" value="MBM6617976.1"/>
    <property type="molecule type" value="Genomic_DNA"/>
</dbReference>
<organism evidence="1 2">
    <name type="scientific">Bacillus suaedaesalsae</name>
    <dbReference type="NCBI Taxonomy" id="2810349"/>
    <lineage>
        <taxon>Bacteria</taxon>
        <taxon>Bacillati</taxon>
        <taxon>Bacillota</taxon>
        <taxon>Bacilli</taxon>
        <taxon>Bacillales</taxon>
        <taxon>Bacillaceae</taxon>
        <taxon>Bacillus</taxon>
    </lineage>
</organism>
<dbReference type="Proteomes" id="UP001518925">
    <property type="component" value="Unassembled WGS sequence"/>
</dbReference>
<accession>A0ABS2DHL4</accession>
<comment type="caution">
    <text evidence="1">The sequence shown here is derived from an EMBL/GenBank/DDBJ whole genome shotgun (WGS) entry which is preliminary data.</text>
</comment>
<proteinExistence type="predicted"/>
<sequence>MSKVGIHTINISPKIGTDFIGYHRPTGIQNVDESIFATAFVFQLGEKKSVIISVDNIGMLVEDTMVMREIISEKILVDVKDIMILFTHTHSGPATASNKEIIQSYKTVLIQQVVQAAICANERVEPCQAGWSVTYGQIGVNRREKTPHGKVIMGTNFEGIVDNRIGVLALKHETSENLLGVIVFCTAHPNVLKGDSTRLSADYPGKTRNILESTLGCPVIIVQCAAGNVNARWRGTEEDHNKMAFTLSGHVLTIVPELEYQPISLLHMNSQTIQMMLMQNPKDKDIDEMADYAEKLWGVNTKAWKQKMLDFQERGRDQLSLDLEIQLLQLNEGSFSGIPMEPFSETALTIKEELQTELAFFGGYTNGYIGYLPTTEEYPYGGYEVEINPVVYGPLTGLWMPPVPETADRIVHEVIKLYKK</sequence>
<name>A0ABS2DHL4_9BACI</name>
<evidence type="ECO:0000313" key="2">
    <source>
        <dbReference type="Proteomes" id="UP001518925"/>
    </source>
</evidence>
<reference evidence="1 2" key="1">
    <citation type="submission" date="2021-02" db="EMBL/GenBank/DDBJ databases">
        <title>Bacillus sp. RD4P76, an endophyte from a halophyte.</title>
        <authorList>
            <person name="Sun J.-Q."/>
        </authorList>
    </citation>
    <scope>NUCLEOTIDE SEQUENCE [LARGE SCALE GENOMIC DNA]</scope>
    <source>
        <strain evidence="1 2">RD4P76</strain>
    </source>
</reference>